<keyword evidence="4" id="KW-0347">Helicase</keyword>
<keyword evidence="2" id="KW-0547">Nucleotide-binding</keyword>
<feature type="compositionally biased region" description="Basic and acidic residues" evidence="6">
    <location>
        <begin position="1361"/>
        <end position="1379"/>
    </location>
</feature>
<dbReference type="VEuPathDB" id="ToxoDB:CSUI_006521"/>
<feature type="region of interest" description="Disordered" evidence="6">
    <location>
        <begin position="1712"/>
        <end position="1736"/>
    </location>
</feature>
<evidence type="ECO:0000313" key="10">
    <source>
        <dbReference type="Proteomes" id="UP000221165"/>
    </source>
</evidence>
<feature type="compositionally biased region" description="Basic and acidic residues" evidence="6">
    <location>
        <begin position="604"/>
        <end position="613"/>
    </location>
</feature>
<feature type="compositionally biased region" description="Basic and acidic residues" evidence="6">
    <location>
        <begin position="1260"/>
        <end position="1278"/>
    </location>
</feature>
<dbReference type="InterPro" id="IPR027417">
    <property type="entry name" value="P-loop_NTPase"/>
</dbReference>
<dbReference type="Gene3D" id="3.40.50.300">
    <property type="entry name" value="P-loop containing nucleotide triphosphate hydrolases"/>
    <property type="match status" value="2"/>
</dbReference>
<feature type="region of interest" description="Disordered" evidence="6">
    <location>
        <begin position="487"/>
        <end position="528"/>
    </location>
</feature>
<evidence type="ECO:0000256" key="2">
    <source>
        <dbReference type="ARBA" id="ARBA00022741"/>
    </source>
</evidence>
<dbReference type="SUPFAM" id="SSF52540">
    <property type="entry name" value="P-loop containing nucleoside triphosphate hydrolases"/>
    <property type="match status" value="2"/>
</dbReference>
<evidence type="ECO:0000256" key="3">
    <source>
        <dbReference type="ARBA" id="ARBA00022801"/>
    </source>
</evidence>
<feature type="region of interest" description="Disordered" evidence="6">
    <location>
        <begin position="807"/>
        <end position="827"/>
    </location>
</feature>
<feature type="chain" id="PRO_5013084234" description="RNA helicase" evidence="7">
    <location>
        <begin position="32"/>
        <end position="1792"/>
    </location>
</feature>
<dbReference type="GO" id="GO:0016787">
    <property type="term" value="F:hydrolase activity"/>
    <property type="evidence" value="ECO:0007669"/>
    <property type="project" value="UniProtKB-KW"/>
</dbReference>
<dbReference type="SMART" id="SM00487">
    <property type="entry name" value="DEXDc"/>
    <property type="match status" value="1"/>
</dbReference>
<feature type="region of interest" description="Disordered" evidence="6">
    <location>
        <begin position="630"/>
        <end position="653"/>
    </location>
</feature>
<protein>
    <recommendedName>
        <fullName evidence="1">RNA helicase</fullName>
        <ecNumber evidence="1">3.6.4.13</ecNumber>
    </recommendedName>
</protein>
<reference evidence="9 10" key="1">
    <citation type="journal article" date="2017" name="Int. J. Parasitol.">
        <title>The genome of the protozoan parasite Cystoisospora suis and a reverse vaccinology approach to identify vaccine candidates.</title>
        <authorList>
            <person name="Palmieri N."/>
            <person name="Shrestha A."/>
            <person name="Ruttkowski B."/>
            <person name="Beck T."/>
            <person name="Vogl C."/>
            <person name="Tomley F."/>
            <person name="Blake D.P."/>
            <person name="Joachim A."/>
        </authorList>
    </citation>
    <scope>NUCLEOTIDE SEQUENCE [LARGE SCALE GENOMIC DNA]</scope>
    <source>
        <strain evidence="9 10">Wien I</strain>
    </source>
</reference>
<evidence type="ECO:0000259" key="8">
    <source>
        <dbReference type="PROSITE" id="PS51192"/>
    </source>
</evidence>
<feature type="region of interest" description="Disordered" evidence="6">
    <location>
        <begin position="546"/>
        <end position="618"/>
    </location>
</feature>
<accession>A0A2C6KRG8</accession>
<proteinExistence type="predicted"/>
<dbReference type="GO" id="GO:0003723">
    <property type="term" value="F:RNA binding"/>
    <property type="evidence" value="ECO:0007669"/>
    <property type="project" value="TreeGrafter"/>
</dbReference>
<evidence type="ECO:0000256" key="6">
    <source>
        <dbReference type="SAM" id="MobiDB-lite"/>
    </source>
</evidence>
<dbReference type="InterPro" id="IPR050547">
    <property type="entry name" value="DEAD_box_RNA_helicases"/>
</dbReference>
<keyword evidence="10" id="KW-1185">Reference proteome</keyword>
<evidence type="ECO:0000256" key="4">
    <source>
        <dbReference type="ARBA" id="ARBA00022806"/>
    </source>
</evidence>
<dbReference type="PROSITE" id="PS51192">
    <property type="entry name" value="HELICASE_ATP_BIND_1"/>
    <property type="match status" value="1"/>
</dbReference>
<keyword evidence="5" id="KW-0067">ATP-binding</keyword>
<organism evidence="9 10">
    <name type="scientific">Cystoisospora suis</name>
    <dbReference type="NCBI Taxonomy" id="483139"/>
    <lineage>
        <taxon>Eukaryota</taxon>
        <taxon>Sar</taxon>
        <taxon>Alveolata</taxon>
        <taxon>Apicomplexa</taxon>
        <taxon>Conoidasida</taxon>
        <taxon>Coccidia</taxon>
        <taxon>Eucoccidiorida</taxon>
        <taxon>Eimeriorina</taxon>
        <taxon>Sarcocystidae</taxon>
        <taxon>Cystoisospora</taxon>
    </lineage>
</organism>
<evidence type="ECO:0000313" key="9">
    <source>
        <dbReference type="EMBL" id="PHJ19649.1"/>
    </source>
</evidence>
<dbReference type="InterPro" id="IPR011545">
    <property type="entry name" value="DEAD/DEAH_box_helicase_dom"/>
</dbReference>
<feature type="compositionally biased region" description="Basic and acidic residues" evidence="6">
    <location>
        <begin position="492"/>
        <end position="502"/>
    </location>
</feature>
<keyword evidence="7" id="KW-0732">Signal</keyword>
<sequence>MLPGQQPLRLHPWLLLLTQGILFTGFTPVCGVDGLAQSAVICKGCSSEIPRFFFSPFYDSRFSSGPLCPLLIWCPPGRLASTPASSFFFACPKSSAYLSPSCSPSVHHRASTLSACSPLDVLCPCHRTPSLSLRRQHRRGAESSGVSPPALFICSAYPDPLRDQQETTGLPAGASKAHVVTRCRRLAFLSSVSSVACSTLRRARRRNCCGNLTNRWARCWSQAVDQGLPGSSPFWALYKEAFSCLSTKNPSERRGVLSAWAPCCSFSSLAAVVKPPVFSVPHTRARRLCGDDTCSRRPLHAFASCALPVEHLALNRSVQLSRLHLLPDRVGTVDGAVQHSDQSRFVSVGQEIREAGATGDGRLLASSLNLRETQSWSVLKSERCSGRASDGGGQGKVRGRSRGARAESSLTLGQVRTRRGLKLGVPSSRPRRGLASNPGKCQKYTRVAFPTRKRERESRVAEVTIGILGALNAGGRHAVDGAGARIGRQKAQRGEGSGRVEPEGVDGQTPRRDNVSKGKTKQVVIRGKGCSWSRKKLGSLKPGRMMGAARLRLRERTRGDDDTGQRRFGADELLRPTGVAPTLNSPAHGAQIRSAVGPNGNHRQTAERQDHRPVASPEFLGFGGAIKIGKQHRRSQQARSMTRGCTAGPDTESAEELLGSLGSSNLPLSTSWPGIRLLPPSLTSKHPFKQVRGLVDLTALSHLTPETLRVGSHCENSLAGKHTVSDDQLSHYAAGSLVLGEDQKSSASFCSNTEIQEERDELKGECKFSEAKAAGGKGVQDEQLECTADASAGQQTSTSRLCTAKANHGTDRGVGSSGGAGVRGKEERGRWSIGSATPTTVFDREGFEAVGIRNPALLRALKSAAIVAPTEIQRLTSSRLLLGKVPATCCLSKGAISPDAAPSSMSLGSSRGNTGSPFLHLPTPSAHAPGFPGSPASVPVPDFFIANPFLAECGKVGTSVFLVEASTGSGKTLAYLLPLLQRLLERHRSFPRRASDPSVEALILAPGRELAAQIYSVCQTLVTNISRFQEGLDRNLGQLASSSSSLGRSSGSLRCRDGTAAPTAQGVQNEFGRFTSEGSCLAPPWRLTGPSSSPVQHQQKKRATAVGDISAPDAEQTKSVVCTCLVGCSCNPLLRPFLLLGGANAGRQIKRLKKQRPNIIVATPGRLASFLTSPRGRVRRLVSLRACSFVVLDEGDALLESKQLCSGSRESYQKRGTAGDIAIKGHEPFTSLALARWKVGGHVKGKDTDRDAVTGDREFKSGMKEQRAETMADERLLGEGDAGGDKAWGSLHLTEPASQGDNLDTSQVAKRMDGREARRQKRLVWQMAQRLRMMEDEWERKASYTLRKERQARRTERADLLQKLKGQREGPEAEEEKLTHSSQASDVLWSVLRTIKQGNQSRLGYKQQSEMLARERIKRFAELRQRLSRELMVRLSKPPLSGGRHNTLVDVRTIMKHLRKHWASERTRSEDERNGKPADLWGEAGRERESANACVEVKMKQARTTDGNMSQQQLREGACLVPNVSFSVCSTSAAQSASLAPPVSPSASSVRQLLLVSATVTRLPLPSVREKLLMSRRAHVEVLRSSSLWGTPELSYSNHSAAQRPAATQERALAAQQMDVKERAFPKENDARPPDNVIHMFVESTNDDTLRNLKKFLKAEPLEKRLLIFCNKQKSAAWLEAWLRNVEPAIETGLLNGWLPKAQRRSRLRQLLHGQPSSVSATPGKKPRSGWEPPTERGTRFAWITTDVATRGLDFVDVDIAVNLQLPTGKMTLERFSRETHTIVSGLASVQS</sequence>
<feature type="compositionally biased region" description="Polar residues" evidence="6">
    <location>
        <begin position="1296"/>
        <end position="1308"/>
    </location>
</feature>
<evidence type="ECO:0000256" key="1">
    <source>
        <dbReference type="ARBA" id="ARBA00012552"/>
    </source>
</evidence>
<dbReference type="RefSeq" id="XP_067921347.1">
    <property type="nucleotide sequence ID" value="XM_068066677.1"/>
</dbReference>
<evidence type="ECO:0000256" key="5">
    <source>
        <dbReference type="ARBA" id="ARBA00022840"/>
    </source>
</evidence>
<feature type="signal peptide" evidence="7">
    <location>
        <begin position="1"/>
        <end position="31"/>
    </location>
</feature>
<dbReference type="GeneID" id="94429888"/>
<dbReference type="GO" id="GO:0003724">
    <property type="term" value="F:RNA helicase activity"/>
    <property type="evidence" value="ECO:0007669"/>
    <property type="project" value="UniProtKB-EC"/>
</dbReference>
<dbReference type="Pfam" id="PF00270">
    <property type="entry name" value="DEAD"/>
    <property type="match status" value="2"/>
</dbReference>
<feature type="region of interest" description="Disordered" evidence="6">
    <location>
        <begin position="1260"/>
        <end position="1317"/>
    </location>
</feature>
<dbReference type="InterPro" id="IPR014001">
    <property type="entry name" value="Helicase_ATP-bd"/>
</dbReference>
<dbReference type="EMBL" id="MIGC01003304">
    <property type="protein sequence ID" value="PHJ19649.1"/>
    <property type="molecule type" value="Genomic_DNA"/>
</dbReference>
<feature type="region of interest" description="Disordered" evidence="6">
    <location>
        <begin position="1361"/>
        <end position="1380"/>
    </location>
</feature>
<dbReference type="PANTHER" id="PTHR47963:SF8">
    <property type="entry name" value="ATP-DEPENDENT RNA HELICASE DEAD"/>
    <property type="match status" value="1"/>
</dbReference>
<dbReference type="OrthoDB" id="411785at2759"/>
<dbReference type="PANTHER" id="PTHR47963">
    <property type="entry name" value="DEAD-BOX ATP-DEPENDENT RNA HELICASE 47, MITOCHONDRIAL"/>
    <property type="match status" value="1"/>
</dbReference>
<dbReference type="GO" id="GO:0005524">
    <property type="term" value="F:ATP binding"/>
    <property type="evidence" value="ECO:0007669"/>
    <property type="project" value="UniProtKB-KW"/>
</dbReference>
<evidence type="ECO:0000256" key="7">
    <source>
        <dbReference type="SAM" id="SignalP"/>
    </source>
</evidence>
<dbReference type="EC" id="3.6.4.13" evidence="1"/>
<dbReference type="Proteomes" id="UP000221165">
    <property type="component" value="Unassembled WGS sequence"/>
</dbReference>
<feature type="domain" description="Helicase ATP-binding" evidence="8">
    <location>
        <begin position="952"/>
        <end position="1208"/>
    </location>
</feature>
<name>A0A2C6KRG8_9APIC</name>
<feature type="region of interest" description="Disordered" evidence="6">
    <location>
        <begin position="381"/>
        <end position="440"/>
    </location>
</feature>
<gene>
    <name evidence="9" type="ORF">CSUI_006521</name>
</gene>
<feature type="compositionally biased region" description="Basic and acidic residues" evidence="6">
    <location>
        <begin position="552"/>
        <end position="574"/>
    </location>
</feature>
<comment type="caution">
    <text evidence="9">The sequence shown here is derived from an EMBL/GenBank/DDBJ whole genome shotgun (WGS) entry which is preliminary data.</text>
</comment>
<keyword evidence="3" id="KW-0378">Hydrolase</keyword>